<dbReference type="HOGENOM" id="CLU_033082_3_2_1"/>
<evidence type="ECO:0000259" key="1">
    <source>
        <dbReference type="PROSITE" id="PS50097"/>
    </source>
</evidence>
<dbReference type="InterPro" id="IPR000210">
    <property type="entry name" value="BTB/POZ_dom"/>
</dbReference>
<dbReference type="OrthoDB" id="2752332at2759"/>
<dbReference type="STRING" id="745531.A0A0C3S1D3"/>
<reference evidence="2 3" key="1">
    <citation type="journal article" date="2014" name="PLoS Genet.">
        <title>Analysis of the Phlebiopsis gigantea genome, transcriptome and secretome provides insight into its pioneer colonization strategies of wood.</title>
        <authorList>
            <person name="Hori C."/>
            <person name="Ishida T."/>
            <person name="Igarashi K."/>
            <person name="Samejima M."/>
            <person name="Suzuki H."/>
            <person name="Master E."/>
            <person name="Ferreira P."/>
            <person name="Ruiz-Duenas F.J."/>
            <person name="Held B."/>
            <person name="Canessa P."/>
            <person name="Larrondo L.F."/>
            <person name="Schmoll M."/>
            <person name="Druzhinina I.S."/>
            <person name="Kubicek C.P."/>
            <person name="Gaskell J.A."/>
            <person name="Kersten P."/>
            <person name="St John F."/>
            <person name="Glasner J."/>
            <person name="Sabat G."/>
            <person name="Splinter BonDurant S."/>
            <person name="Syed K."/>
            <person name="Yadav J."/>
            <person name="Mgbeahuruike A.C."/>
            <person name="Kovalchuk A."/>
            <person name="Asiegbu F.O."/>
            <person name="Lackner G."/>
            <person name="Hoffmeister D."/>
            <person name="Rencoret J."/>
            <person name="Gutierrez A."/>
            <person name="Sun H."/>
            <person name="Lindquist E."/>
            <person name="Barry K."/>
            <person name="Riley R."/>
            <person name="Grigoriev I.V."/>
            <person name="Henrissat B."/>
            <person name="Kues U."/>
            <person name="Berka R.M."/>
            <person name="Martinez A.T."/>
            <person name="Covert S.F."/>
            <person name="Blanchette R.A."/>
            <person name="Cullen D."/>
        </authorList>
    </citation>
    <scope>NUCLEOTIDE SEQUENCE [LARGE SCALE GENOMIC DNA]</scope>
    <source>
        <strain evidence="2 3">11061_1 CR5-6</strain>
    </source>
</reference>
<dbReference type="EMBL" id="KN840473">
    <property type="protein sequence ID" value="KIP08881.1"/>
    <property type="molecule type" value="Genomic_DNA"/>
</dbReference>
<name>A0A0C3S1D3_PHLG1</name>
<dbReference type="PROSITE" id="PS50097">
    <property type="entry name" value="BTB"/>
    <property type="match status" value="1"/>
</dbReference>
<dbReference type="AlphaFoldDB" id="A0A0C3S1D3"/>
<proteinExistence type="predicted"/>
<dbReference type="Proteomes" id="UP000053257">
    <property type="component" value="Unassembled WGS sequence"/>
</dbReference>
<organism evidence="2 3">
    <name type="scientific">Phlebiopsis gigantea (strain 11061_1 CR5-6)</name>
    <name type="common">White-rot fungus</name>
    <name type="synonym">Peniophora gigantea</name>
    <dbReference type="NCBI Taxonomy" id="745531"/>
    <lineage>
        <taxon>Eukaryota</taxon>
        <taxon>Fungi</taxon>
        <taxon>Dikarya</taxon>
        <taxon>Basidiomycota</taxon>
        <taxon>Agaricomycotina</taxon>
        <taxon>Agaricomycetes</taxon>
        <taxon>Polyporales</taxon>
        <taxon>Phanerochaetaceae</taxon>
        <taxon>Phlebiopsis</taxon>
    </lineage>
</organism>
<gene>
    <name evidence="2" type="ORF">PHLGIDRAFT_358088</name>
</gene>
<keyword evidence="3" id="KW-1185">Reference proteome</keyword>
<dbReference type="Pfam" id="PF00651">
    <property type="entry name" value="BTB"/>
    <property type="match status" value="1"/>
</dbReference>
<accession>A0A0C3S1D3</accession>
<dbReference type="Gene3D" id="3.30.710.10">
    <property type="entry name" value="Potassium Channel Kv1.1, Chain A"/>
    <property type="match status" value="1"/>
</dbReference>
<sequence>MATNEVIRACSSRSEDVWFEDGTVVLQVENTLFRVYSGLLSRHSPFFKHLFTLPQPPDAECCDGCPLIKLVADDAEDVRDFLLAIHEIGIPNAIAGNAVRLSAVLQLSSKYEVAELHLKAVEILTPICPVTLSTYYALDAKLRAGESLSVECLLNTLPALIAVANAASTAAPHLLPFVLLQLIRTSDGDNDVIFGGVIHNNKCIMLKPHLQTSLMNGRSTLTRLARDIVYPSVFGHSCPEEGFFCDSLRIQVLSELYRWDGFLDPLRRQANIFAHFCGSCKNRIKADMFSGRAAVWSELPKAFGLSSWQELTPLDE</sequence>
<protein>
    <recommendedName>
        <fullName evidence="1">BTB domain-containing protein</fullName>
    </recommendedName>
</protein>
<dbReference type="InterPro" id="IPR011333">
    <property type="entry name" value="SKP1/BTB/POZ_sf"/>
</dbReference>
<feature type="domain" description="BTB" evidence="1">
    <location>
        <begin position="22"/>
        <end position="86"/>
    </location>
</feature>
<evidence type="ECO:0000313" key="3">
    <source>
        <dbReference type="Proteomes" id="UP000053257"/>
    </source>
</evidence>
<evidence type="ECO:0000313" key="2">
    <source>
        <dbReference type="EMBL" id="KIP08881.1"/>
    </source>
</evidence>